<dbReference type="PANTHER" id="PTHR10584:SF166">
    <property type="entry name" value="RIBOKINASE"/>
    <property type="match status" value="1"/>
</dbReference>
<dbReference type="Gene3D" id="3.40.1190.20">
    <property type="match status" value="1"/>
</dbReference>
<dbReference type="AlphaFoldDB" id="A0A1F7RXY6"/>
<accession>A0A1F7RXY6</accession>
<proteinExistence type="predicted"/>
<dbReference type="PROSITE" id="PS00584">
    <property type="entry name" value="PFKB_KINASES_2"/>
    <property type="match status" value="1"/>
</dbReference>
<evidence type="ECO:0000256" key="2">
    <source>
        <dbReference type="ARBA" id="ARBA00022777"/>
    </source>
</evidence>
<dbReference type="InterPro" id="IPR029056">
    <property type="entry name" value="Ribokinase-like"/>
</dbReference>
<evidence type="ECO:0000256" key="1">
    <source>
        <dbReference type="ARBA" id="ARBA00022679"/>
    </source>
</evidence>
<dbReference type="GO" id="GO:0005829">
    <property type="term" value="C:cytosol"/>
    <property type="evidence" value="ECO:0007669"/>
    <property type="project" value="TreeGrafter"/>
</dbReference>
<dbReference type="EMBL" id="MGDE01000119">
    <property type="protein sequence ID" value="OGL45717.1"/>
    <property type="molecule type" value="Genomic_DNA"/>
</dbReference>
<dbReference type="PANTHER" id="PTHR10584">
    <property type="entry name" value="SUGAR KINASE"/>
    <property type="match status" value="1"/>
</dbReference>
<keyword evidence="1" id="KW-0808">Transferase</keyword>
<reference evidence="4 5" key="1">
    <citation type="journal article" date="2016" name="Nat. Commun.">
        <title>Thousands of microbial genomes shed light on interconnected biogeochemical processes in an aquifer system.</title>
        <authorList>
            <person name="Anantharaman K."/>
            <person name="Brown C.T."/>
            <person name="Hug L.A."/>
            <person name="Sharon I."/>
            <person name="Castelle C.J."/>
            <person name="Probst A.J."/>
            <person name="Thomas B.C."/>
            <person name="Singh A."/>
            <person name="Wilkins M.J."/>
            <person name="Karaoz U."/>
            <person name="Brodie E.L."/>
            <person name="Williams K.H."/>
            <person name="Hubbard S.S."/>
            <person name="Banfield J.F."/>
        </authorList>
    </citation>
    <scope>NUCLEOTIDE SEQUENCE [LARGE SCALE GENOMIC DNA]</scope>
</reference>
<comment type="caution">
    <text evidence="4">The sequence shown here is derived from an EMBL/GenBank/DDBJ whole genome shotgun (WGS) entry which is preliminary data.</text>
</comment>
<dbReference type="InterPro" id="IPR002173">
    <property type="entry name" value="Carboh/pur_kinase_PfkB_CS"/>
</dbReference>
<dbReference type="Proteomes" id="UP000178797">
    <property type="component" value="Unassembled WGS sequence"/>
</dbReference>
<dbReference type="InterPro" id="IPR011611">
    <property type="entry name" value="PfkB_dom"/>
</dbReference>
<name>A0A1F7RXY6_9BACT</name>
<gene>
    <name evidence="4" type="ORF">A2W05_11615</name>
</gene>
<evidence type="ECO:0000259" key="3">
    <source>
        <dbReference type="Pfam" id="PF00294"/>
    </source>
</evidence>
<dbReference type="GO" id="GO:0016301">
    <property type="term" value="F:kinase activity"/>
    <property type="evidence" value="ECO:0007669"/>
    <property type="project" value="UniProtKB-KW"/>
</dbReference>
<sequence>MSNILVVGSIGLDTIDTPFGKRENILGGAATLFSLSASCFTKINLVSVVGNDFPQEHTKLFTKKGVNIDGLEVKREGRTFRWHGRYRGRMNTATTVSVDLNVLGDFKPTLPQSFRETPYLFLGNGSPHTQMAVLEQMSKKPKFILLDTMNFWIETEHEKLLELIKHVDGICINYEEALMLMDKNNFAEVVEAIQHFDIKVLIIKKAEHGAVLITQDTIFSIPSYPTISIKDPTGAGDAFAGGFLGYIAKTDNTTIQTLKHALIYGTVMGSFAIEDFGTERLQTIKPNEIEERYHVILDMIRV</sequence>
<keyword evidence="2" id="KW-0418">Kinase</keyword>
<organism evidence="4 5">
    <name type="scientific">Candidatus Schekmanbacteria bacterium RBG_16_38_10</name>
    <dbReference type="NCBI Taxonomy" id="1817879"/>
    <lineage>
        <taxon>Bacteria</taxon>
        <taxon>Candidatus Schekmaniibacteriota</taxon>
    </lineage>
</organism>
<protein>
    <recommendedName>
        <fullName evidence="3">Carbohydrate kinase PfkB domain-containing protein</fullName>
    </recommendedName>
</protein>
<evidence type="ECO:0000313" key="4">
    <source>
        <dbReference type="EMBL" id="OGL45717.1"/>
    </source>
</evidence>
<dbReference type="Pfam" id="PF00294">
    <property type="entry name" value="PfkB"/>
    <property type="match status" value="1"/>
</dbReference>
<feature type="domain" description="Carbohydrate kinase PfkB" evidence="3">
    <location>
        <begin position="24"/>
        <end position="279"/>
    </location>
</feature>
<evidence type="ECO:0000313" key="5">
    <source>
        <dbReference type="Proteomes" id="UP000178797"/>
    </source>
</evidence>
<dbReference type="SUPFAM" id="SSF53613">
    <property type="entry name" value="Ribokinase-like"/>
    <property type="match status" value="1"/>
</dbReference>